<sequence>MWRERPQSSLNIITQLEGLDEERQRLSEEQKLNRAKVRKLSLQTIRRRKALEEKRRDNAEKEQKLREEVLQERKLKQQDATERFQRAHLPPSQRRQNRIGQRKRATRLEEALEQIQGSSCGSASLSPVVTKPTVNKWTTDSLLNLSTHETRNGSRYQQQLSEAKAYAKLMQERSGADLQNSRLRFQQELEETQRLLGEQQLNSVQEFRHEIDQLYQSESLSSLDSLETVEQNTAHQAEPNESHSPNVQNHHTSNNTMKPHPPVNHSFNSFRRDFYPLKKTHTSSWINNLDSSKTSVSSVVAKTNETEAPTTNEDLSDKLHTLASANIKSECFDSSSLFSVERYQNECSTKFYNKNQCKIVENNSHSIESQPTSQPSSKCSFGPIEHSATRLCSAWSTPDPTPREATQVSDVNDRLESVQQNEPATLHSLKLPLATPFFLTLSPKSQLFSDRTKTDSIKGSQKIVQQNHLLACIGAANQMNQNADNSSESEDTSPNKYNLSIKSRHDSEGASQKLEPSQVKFNSSGPDSEKNVTGGKENKLAAHSAVSTTRLKGNKKYFYEKSNFTLLKGILKKVSKYENCYPKSLLSATGVLGIQMASSIRDSVELIKLKEAESVKNPTKKKLRWFDEIEQTNQFTKEPNEDTGKVLEDIIDGEYSGSTSQSQLQSPCLESNVSFSNGNSIVDRDKESKWTTLKTSHKTAVDCSLSGHQQTETRGAITVTDPVILEAAPMTNGITPAVPPQYHLTKQAWAATRTRNIDQKITEKPMVRKGHTKVIKRTHSAKMYFCRGGNCRKGTIIRPQSANEAMKSQGKMLVPYPPPRTAIDSKRCQRSTGNFNTSCQSQVQPANVIDNSSTKSKEFIPDVQYTSSEDNADKTAVSRLWPQRDFSNKATVTITTLPSSYLVSPYETVTKATCSVNTTKSVLQQDDVSNDTKQDPKCGENRLHLDCTPTDEEVALLWHRVHSDSAQKDATNGYSRNYLSSRNSGHKTNLQPHRTNVSQLNIDGGNLLSGVRSVSRLGRLLSAPSGAFSGRNHPIDTYSNGIKHRALLQQRRMNIGSTTHKSEQIRQNIQISPFPSTFDPVLTINAAQNTEEAVSQSTEQFMLAENMVETSALDSDILSAMETIETQRYSFLQNKVQQLGLSALSFEEQQLLQSLDRLNQRLQCHIKWCFQLKYQTRTSSLWHTEGSEPYS</sequence>
<dbReference type="Pfam" id="PF15352">
    <property type="entry name" value="K1377"/>
    <property type="match status" value="2"/>
</dbReference>
<dbReference type="GO" id="GO:0007052">
    <property type="term" value="P:mitotic spindle organization"/>
    <property type="evidence" value="ECO:0007669"/>
    <property type="project" value="InterPro"/>
</dbReference>
<gene>
    <name evidence="2" type="ORF">chiPu_0013344</name>
</gene>
<feature type="compositionally biased region" description="Basic residues" evidence="1">
    <location>
        <begin position="95"/>
        <end position="105"/>
    </location>
</feature>
<name>A0A401SWT6_CHIPU</name>
<feature type="compositionally biased region" description="Polar residues" evidence="1">
    <location>
        <begin position="242"/>
        <end position="257"/>
    </location>
</feature>
<evidence type="ECO:0000256" key="1">
    <source>
        <dbReference type="SAM" id="MobiDB-lite"/>
    </source>
</evidence>
<organism evidence="2 3">
    <name type="scientific">Chiloscyllium punctatum</name>
    <name type="common">Brownbanded bambooshark</name>
    <name type="synonym">Hemiscyllium punctatum</name>
    <dbReference type="NCBI Taxonomy" id="137246"/>
    <lineage>
        <taxon>Eukaryota</taxon>
        <taxon>Metazoa</taxon>
        <taxon>Chordata</taxon>
        <taxon>Craniata</taxon>
        <taxon>Vertebrata</taxon>
        <taxon>Chondrichthyes</taxon>
        <taxon>Elasmobranchii</taxon>
        <taxon>Galeomorphii</taxon>
        <taxon>Galeoidea</taxon>
        <taxon>Orectolobiformes</taxon>
        <taxon>Hemiscylliidae</taxon>
        <taxon>Chiloscyllium</taxon>
    </lineage>
</organism>
<comment type="caution">
    <text evidence="2">The sequence shown here is derived from an EMBL/GenBank/DDBJ whole genome shotgun (WGS) entry which is preliminary data.</text>
</comment>
<feature type="region of interest" description="Disordered" evidence="1">
    <location>
        <begin position="225"/>
        <end position="267"/>
    </location>
</feature>
<proteinExistence type="predicted"/>
<dbReference type="InterPro" id="IPR028257">
    <property type="entry name" value="CEP126"/>
</dbReference>
<evidence type="ECO:0000313" key="2">
    <source>
        <dbReference type="EMBL" id="GCC34867.1"/>
    </source>
</evidence>
<dbReference type="GO" id="GO:1905515">
    <property type="term" value="P:non-motile cilium assembly"/>
    <property type="evidence" value="ECO:0007669"/>
    <property type="project" value="InterPro"/>
</dbReference>
<dbReference type="AlphaFoldDB" id="A0A401SWT6"/>
<dbReference type="OrthoDB" id="9900339at2759"/>
<feature type="region of interest" description="Disordered" evidence="1">
    <location>
        <begin position="481"/>
        <end position="538"/>
    </location>
</feature>
<dbReference type="GO" id="GO:0097546">
    <property type="term" value="C:ciliary base"/>
    <property type="evidence" value="ECO:0007669"/>
    <property type="project" value="InterPro"/>
</dbReference>
<dbReference type="PANTHER" id="PTHR31191">
    <property type="entry name" value="CENTROSOMAL PROTEIN CEP126"/>
    <property type="match status" value="1"/>
</dbReference>
<feature type="compositionally biased region" description="Basic and acidic residues" evidence="1">
    <location>
        <begin position="74"/>
        <end position="85"/>
    </location>
</feature>
<dbReference type="GO" id="GO:0030496">
    <property type="term" value="C:midbody"/>
    <property type="evidence" value="ECO:0007669"/>
    <property type="project" value="TreeGrafter"/>
</dbReference>
<dbReference type="Proteomes" id="UP000287033">
    <property type="component" value="Unassembled WGS sequence"/>
</dbReference>
<feature type="region of interest" description="Disordered" evidence="1">
    <location>
        <begin position="74"/>
        <end position="106"/>
    </location>
</feature>
<dbReference type="PANTHER" id="PTHR31191:SF4">
    <property type="entry name" value="CENTROSOMAL PROTEIN OF 126 KDA"/>
    <property type="match status" value="1"/>
</dbReference>
<feature type="compositionally biased region" description="Polar residues" evidence="1">
    <location>
        <begin position="481"/>
        <end position="501"/>
    </location>
</feature>
<dbReference type="GO" id="GO:0031122">
    <property type="term" value="P:cytoplasmic microtubule organization"/>
    <property type="evidence" value="ECO:0007669"/>
    <property type="project" value="InterPro"/>
</dbReference>
<dbReference type="STRING" id="137246.A0A401SWT6"/>
<evidence type="ECO:0008006" key="4">
    <source>
        <dbReference type="Google" id="ProtNLM"/>
    </source>
</evidence>
<keyword evidence="3" id="KW-1185">Reference proteome</keyword>
<accession>A0A401SWT6</accession>
<dbReference type="EMBL" id="BEZZ01000637">
    <property type="protein sequence ID" value="GCC34867.1"/>
    <property type="molecule type" value="Genomic_DNA"/>
</dbReference>
<dbReference type="GO" id="GO:0005813">
    <property type="term" value="C:centrosome"/>
    <property type="evidence" value="ECO:0007669"/>
    <property type="project" value="InterPro"/>
</dbReference>
<dbReference type="OMA" id="HISKPNV"/>
<reference evidence="2 3" key="1">
    <citation type="journal article" date="2018" name="Nat. Ecol. Evol.">
        <title>Shark genomes provide insights into elasmobranch evolution and the origin of vertebrates.</title>
        <authorList>
            <person name="Hara Y"/>
            <person name="Yamaguchi K"/>
            <person name="Onimaru K"/>
            <person name="Kadota M"/>
            <person name="Koyanagi M"/>
            <person name="Keeley SD"/>
            <person name="Tatsumi K"/>
            <person name="Tanaka K"/>
            <person name="Motone F"/>
            <person name="Kageyama Y"/>
            <person name="Nozu R"/>
            <person name="Adachi N"/>
            <person name="Nishimura O"/>
            <person name="Nakagawa R"/>
            <person name="Tanegashima C"/>
            <person name="Kiyatake I"/>
            <person name="Matsumoto R"/>
            <person name="Murakumo K"/>
            <person name="Nishida K"/>
            <person name="Terakita A"/>
            <person name="Kuratani S"/>
            <person name="Sato K"/>
            <person name="Hyodo S Kuraku.S."/>
        </authorList>
    </citation>
    <scope>NUCLEOTIDE SEQUENCE [LARGE SCALE GENOMIC DNA]</scope>
</reference>
<evidence type="ECO:0000313" key="3">
    <source>
        <dbReference type="Proteomes" id="UP000287033"/>
    </source>
</evidence>
<protein>
    <recommendedName>
        <fullName evidence="4">Centrosomal protein of 126 kDa</fullName>
    </recommendedName>
</protein>